<dbReference type="InterPro" id="IPR012258">
    <property type="entry name" value="Acyl-CoA_oxidase"/>
</dbReference>
<keyword evidence="7" id="KW-0276">Fatty acid metabolism</keyword>
<keyword evidence="10" id="KW-0576">Peroxisome</keyword>
<dbReference type="InterPro" id="IPR002655">
    <property type="entry name" value="Acyl-CoA_oxidase_C"/>
</dbReference>
<reference evidence="15 16" key="1">
    <citation type="journal article" date="2015" name="Genome Announc.">
        <title>Complete Genome Sequence of Corynebacterium camporealensis DSM 44610, Isolated from the Milk of a Manchega Sheep with Subclinical Mastitis.</title>
        <authorList>
            <person name="Ruckert C."/>
            <person name="Albersmeier A."/>
            <person name="Winkler A."/>
            <person name="Tauch A."/>
        </authorList>
    </citation>
    <scope>NUCLEOTIDE SEQUENCE [LARGE SCALE GENOMIC DNA]</scope>
    <source>
        <strain evidence="15 16">DSM 44610</strain>
    </source>
</reference>
<keyword evidence="6" id="KW-0274">FAD</keyword>
<dbReference type="SMR" id="A0A0F6QZL0"/>
<dbReference type="AlphaFoldDB" id="A0A0F6QZL0"/>
<dbReference type="SUPFAM" id="SSF47203">
    <property type="entry name" value="Acyl-CoA dehydrogenase C-terminal domain-like"/>
    <property type="match status" value="2"/>
</dbReference>
<feature type="region of interest" description="Disordered" evidence="11">
    <location>
        <begin position="1"/>
        <end position="47"/>
    </location>
</feature>
<dbReference type="InterPro" id="IPR037069">
    <property type="entry name" value="AcylCoA_DH/ox_N_sf"/>
</dbReference>
<comment type="cofactor">
    <cofactor evidence="1">
        <name>FAD</name>
        <dbReference type="ChEBI" id="CHEBI:57692"/>
    </cofactor>
</comment>
<organism evidence="15 16">
    <name type="scientific">Corynebacterium camporealensis</name>
    <dbReference type="NCBI Taxonomy" id="161896"/>
    <lineage>
        <taxon>Bacteria</taxon>
        <taxon>Bacillati</taxon>
        <taxon>Actinomycetota</taxon>
        <taxon>Actinomycetes</taxon>
        <taxon>Mycobacteriales</taxon>
        <taxon>Corynebacteriaceae</taxon>
        <taxon>Corynebacterium</taxon>
    </lineage>
</organism>
<dbReference type="FunFam" id="2.40.110.10:FF:000005">
    <property type="entry name" value="Acyl-coenzyme A oxidase"/>
    <property type="match status" value="1"/>
</dbReference>
<keyword evidence="8 15" id="KW-0560">Oxidoreductase</keyword>
<dbReference type="InterPro" id="IPR036250">
    <property type="entry name" value="AcylCo_DH-like_C"/>
</dbReference>
<dbReference type="KEGG" id="ccj:UL81_09715"/>
<dbReference type="Pfam" id="PF01756">
    <property type="entry name" value="ACOX"/>
    <property type="match status" value="1"/>
</dbReference>
<keyword evidence="9" id="KW-0443">Lipid metabolism</keyword>
<dbReference type="PANTHER" id="PTHR10909">
    <property type="entry name" value="ELECTRON TRANSPORT OXIDOREDUCTASE"/>
    <property type="match status" value="1"/>
</dbReference>
<evidence type="ECO:0000256" key="1">
    <source>
        <dbReference type="ARBA" id="ARBA00001974"/>
    </source>
</evidence>
<evidence type="ECO:0000256" key="11">
    <source>
        <dbReference type="SAM" id="MobiDB-lite"/>
    </source>
</evidence>
<dbReference type="PATRIC" id="fig|161896.4.peg.1895"/>
<evidence type="ECO:0000256" key="3">
    <source>
        <dbReference type="ARBA" id="ARBA00006288"/>
    </source>
</evidence>
<name>A0A0F6QZL0_9CORY</name>
<evidence type="ECO:0000256" key="2">
    <source>
        <dbReference type="ARBA" id="ARBA00004275"/>
    </source>
</evidence>
<keyword evidence="16" id="KW-1185">Reference proteome</keyword>
<feature type="compositionally biased region" description="Basic and acidic residues" evidence="11">
    <location>
        <begin position="1"/>
        <end position="11"/>
    </location>
</feature>
<dbReference type="FunFam" id="1.20.140.10:FF:000010">
    <property type="entry name" value="Acyl-coenzyme A oxidase"/>
    <property type="match status" value="1"/>
</dbReference>
<evidence type="ECO:0000256" key="10">
    <source>
        <dbReference type="ARBA" id="ARBA00023140"/>
    </source>
</evidence>
<accession>A0A0F6QZL0</accession>
<dbReference type="STRING" id="161896.UL81_09715"/>
<dbReference type="Gene3D" id="1.20.140.10">
    <property type="entry name" value="Butyryl-CoA Dehydrogenase, subunit A, domain 3"/>
    <property type="match status" value="2"/>
</dbReference>
<dbReference type="Pfam" id="PF22924">
    <property type="entry name" value="ACOX_C_alpha1"/>
    <property type="match status" value="1"/>
</dbReference>
<evidence type="ECO:0000256" key="8">
    <source>
        <dbReference type="ARBA" id="ARBA00023002"/>
    </source>
</evidence>
<protein>
    <recommendedName>
        <fullName evidence="4">acyl-CoA oxidase</fullName>
        <ecNumber evidence="4">1.3.3.6</ecNumber>
    </recommendedName>
</protein>
<dbReference type="PANTHER" id="PTHR10909:SF382">
    <property type="entry name" value="ACYL-COENZYME A OXIDASE"/>
    <property type="match status" value="1"/>
</dbReference>
<dbReference type="GO" id="GO:0071949">
    <property type="term" value="F:FAD binding"/>
    <property type="evidence" value="ECO:0007669"/>
    <property type="project" value="InterPro"/>
</dbReference>
<dbReference type="GO" id="GO:0005504">
    <property type="term" value="F:fatty acid binding"/>
    <property type="evidence" value="ECO:0007669"/>
    <property type="project" value="TreeGrafter"/>
</dbReference>
<dbReference type="PIRSF" id="PIRSF000168">
    <property type="entry name" value="Acyl-CoA_oxidase"/>
    <property type="match status" value="1"/>
</dbReference>
<dbReference type="OrthoDB" id="1144545at2"/>
<evidence type="ECO:0000256" key="5">
    <source>
        <dbReference type="ARBA" id="ARBA00022630"/>
    </source>
</evidence>
<dbReference type="InterPro" id="IPR009100">
    <property type="entry name" value="AcylCoA_DH/oxidase_NM_dom_sf"/>
</dbReference>
<comment type="subcellular location">
    <subcellularLocation>
        <location evidence="2">Peroxisome</location>
    </subcellularLocation>
</comment>
<proteinExistence type="inferred from homology"/>
<keyword evidence="5" id="KW-0285">Flavoprotein</keyword>
<dbReference type="InterPro" id="IPR046373">
    <property type="entry name" value="Acyl-CoA_Oxase/DH_mid-dom_sf"/>
</dbReference>
<dbReference type="Pfam" id="PF02770">
    <property type="entry name" value="Acyl-CoA_dh_M"/>
    <property type="match status" value="1"/>
</dbReference>
<evidence type="ECO:0000313" key="15">
    <source>
        <dbReference type="EMBL" id="AKE39878.1"/>
    </source>
</evidence>
<evidence type="ECO:0000259" key="12">
    <source>
        <dbReference type="Pfam" id="PF01756"/>
    </source>
</evidence>
<evidence type="ECO:0000259" key="14">
    <source>
        <dbReference type="Pfam" id="PF22924"/>
    </source>
</evidence>
<dbReference type="InterPro" id="IPR006091">
    <property type="entry name" value="Acyl-CoA_Oxase/DH_mid-dom"/>
</dbReference>
<gene>
    <name evidence="15" type="primary">acx</name>
    <name evidence="15" type="ORF">UL81_09715</name>
</gene>
<dbReference type="Gene3D" id="2.40.110.10">
    <property type="entry name" value="Butyryl-CoA Dehydrogenase, subunit A, domain 2"/>
    <property type="match status" value="1"/>
</dbReference>
<dbReference type="GO" id="GO:0033540">
    <property type="term" value="P:fatty acid beta-oxidation using acyl-CoA oxidase"/>
    <property type="evidence" value="ECO:0007669"/>
    <property type="project" value="TreeGrafter"/>
</dbReference>
<dbReference type="InterPro" id="IPR055060">
    <property type="entry name" value="ACOX_C_alpha1"/>
</dbReference>
<evidence type="ECO:0000256" key="7">
    <source>
        <dbReference type="ARBA" id="ARBA00022832"/>
    </source>
</evidence>
<dbReference type="EMBL" id="CP011311">
    <property type="protein sequence ID" value="AKE39878.1"/>
    <property type="molecule type" value="Genomic_DNA"/>
</dbReference>
<dbReference type="HOGENOM" id="CLU_014629_4_0_11"/>
<dbReference type="GO" id="GO:0055088">
    <property type="term" value="P:lipid homeostasis"/>
    <property type="evidence" value="ECO:0007669"/>
    <property type="project" value="TreeGrafter"/>
</dbReference>
<evidence type="ECO:0000256" key="4">
    <source>
        <dbReference type="ARBA" id="ARBA00012870"/>
    </source>
</evidence>
<dbReference type="GO" id="GO:0003997">
    <property type="term" value="F:acyl-CoA oxidase activity"/>
    <property type="evidence" value="ECO:0007669"/>
    <property type="project" value="UniProtKB-EC"/>
</dbReference>
<evidence type="ECO:0000256" key="9">
    <source>
        <dbReference type="ARBA" id="ARBA00023098"/>
    </source>
</evidence>
<evidence type="ECO:0000313" key="16">
    <source>
        <dbReference type="Proteomes" id="UP000033566"/>
    </source>
</evidence>
<comment type="similarity">
    <text evidence="3">Belongs to the acyl-CoA oxidase family.</text>
</comment>
<dbReference type="Gene3D" id="1.10.540.10">
    <property type="entry name" value="Acyl-CoA dehydrogenase/oxidase, N-terminal domain"/>
    <property type="match status" value="1"/>
</dbReference>
<dbReference type="SUPFAM" id="SSF56645">
    <property type="entry name" value="Acyl-CoA dehydrogenase NM domain-like"/>
    <property type="match status" value="1"/>
</dbReference>
<evidence type="ECO:0000256" key="6">
    <source>
        <dbReference type="ARBA" id="ARBA00022827"/>
    </source>
</evidence>
<feature type="domain" description="Acyl-CoA oxidase/dehydrogenase middle" evidence="13">
    <location>
        <begin position="175"/>
        <end position="287"/>
    </location>
</feature>
<sequence>MLLNKNKKENEFAPGVDGPDNSTPAEIRPDHAKAEPNSPARLPMKPDPAIVPELQALLEGENPEFRARMREFGENPDLYPRSDLPLEEQRRHTMEGVRAVGEEGYFLAGFREENGGSSNPRDALTTLEALASINGSLAIKSGVQWGLWGGAVDQLGTERHSEWARKAASLEVPGCFAMTEHGHGSDVQSLETVATYDVETQEFVIDTPRDSAVKNYIGNAAADGRAAAVFAQLVTPDSDGRSNGVHCFIVPIRDEEGNALPGITIGDHGHKGGLVGVDNGTLAFDKVRIPRENLLNRFADVDEKGHYSSPIKSKNARFFTMLGTLIRGRIAVSGAAGGATQASLDIAVRYANRRRQFPGATGHEKKLIDYRSHRRRLLIPLARTYALQLLQNQILDRYHEQVQQQNSGAWSVTEPNEEQKFASREMESLAAAIKSAQTAHANKTIQECREACGGAGYMSENRLTTYRADADVYATFEGDNTVLIQMVGKNLLTAYGRDMSDMSPWDTVRYVAETAGDVVRRRTGFTTRLQGIRDLVTAEENHSLFEANYQAQLIDDRAQSVLKSLVRRVAPARSADKVQAAAIMNKVQDHLIAAGWARVDTLLVQAMVEAEEKLEEGSQARKVFEQLRHLFVFDSIVQHAGWYQEHNMLPASRVKAARAAINDLVDSLAPWSVVLVDAFGIPAEASNVPMLNSSGVDPKRD</sequence>
<dbReference type="EC" id="1.3.3.6" evidence="4"/>
<feature type="domain" description="Acyl-CoA oxidase C-alpha1" evidence="14">
    <location>
        <begin position="323"/>
        <end position="492"/>
    </location>
</feature>
<feature type="domain" description="Acyl-CoA oxidase C-terminal" evidence="12">
    <location>
        <begin position="554"/>
        <end position="682"/>
    </location>
</feature>
<dbReference type="RefSeq" id="WP_035104505.1">
    <property type="nucleotide sequence ID" value="NZ_CP011311.1"/>
</dbReference>
<evidence type="ECO:0000259" key="13">
    <source>
        <dbReference type="Pfam" id="PF02770"/>
    </source>
</evidence>
<dbReference type="Proteomes" id="UP000033566">
    <property type="component" value="Chromosome"/>
</dbReference>